<reference evidence="1 2" key="2">
    <citation type="journal article" date="2016" name="Genome Announc.">
        <title>Complete Genome Sequence of Algoriphagus sp. Strain M8-2, Isolated from a Brackish Lake.</title>
        <authorList>
            <person name="Muraguchi Y."/>
            <person name="Kushimoto K."/>
            <person name="Ohtsubo Y."/>
            <person name="Suzuki T."/>
            <person name="Dohra H."/>
            <person name="Kimbara K."/>
            <person name="Shintani M."/>
        </authorList>
    </citation>
    <scope>NUCLEOTIDE SEQUENCE [LARGE SCALE GENOMIC DNA]</scope>
    <source>
        <strain evidence="1 2">M8-2</strain>
    </source>
</reference>
<evidence type="ECO:0008006" key="3">
    <source>
        <dbReference type="Google" id="ProtNLM"/>
    </source>
</evidence>
<dbReference type="KEGG" id="alm:AO498_15310"/>
<keyword evidence="2" id="KW-1185">Reference proteome</keyword>
<sequence length="159" mass="17624">MELVGASDVEMNRVMELGFTASRSMGERVRINTGINYTFGKVSYISNSPPCVNCLIGYDHNPNFRMVSVPLFGEIALGKVFYAGAGPLVDFQLSEKNNFTRQSGLGYLVGLEARASAGNFVFSLFSNYKRHGVAPFVRSMSQKFIFQELGMQMGVGYRF</sequence>
<evidence type="ECO:0000313" key="1">
    <source>
        <dbReference type="EMBL" id="AMQ57821.1"/>
    </source>
</evidence>
<dbReference type="Proteomes" id="UP000073816">
    <property type="component" value="Chromosome"/>
</dbReference>
<proteinExistence type="predicted"/>
<dbReference type="PATRIC" id="fig|1727163.4.peg.3215"/>
<dbReference type="EMBL" id="CP012836">
    <property type="protein sequence ID" value="AMQ57821.1"/>
    <property type="molecule type" value="Genomic_DNA"/>
</dbReference>
<protein>
    <recommendedName>
        <fullName evidence="3">Outer membrane protein beta-barrel domain-containing protein</fullName>
    </recommendedName>
</protein>
<name>A0A142ERR6_9BACT</name>
<gene>
    <name evidence="1" type="ORF">AO498_15310</name>
</gene>
<organism evidence="1 2">
    <name type="scientific">Algoriphagus sanaruensis</name>
    <dbReference type="NCBI Taxonomy" id="1727163"/>
    <lineage>
        <taxon>Bacteria</taxon>
        <taxon>Pseudomonadati</taxon>
        <taxon>Bacteroidota</taxon>
        <taxon>Cytophagia</taxon>
        <taxon>Cytophagales</taxon>
        <taxon>Cyclobacteriaceae</taxon>
        <taxon>Algoriphagus</taxon>
    </lineage>
</organism>
<dbReference type="AlphaFoldDB" id="A0A142ERR6"/>
<reference evidence="2" key="1">
    <citation type="submission" date="2015-09" db="EMBL/GenBank/DDBJ databases">
        <title>Complete sequence of Algoriphagus sp. M8-2.</title>
        <authorList>
            <person name="Shintani M."/>
        </authorList>
    </citation>
    <scope>NUCLEOTIDE SEQUENCE [LARGE SCALE GENOMIC DNA]</scope>
    <source>
        <strain evidence="2">M8-2</strain>
    </source>
</reference>
<accession>A0A142ERR6</accession>
<evidence type="ECO:0000313" key="2">
    <source>
        <dbReference type="Proteomes" id="UP000073816"/>
    </source>
</evidence>